<dbReference type="InterPro" id="IPR018200">
    <property type="entry name" value="USP_CS"/>
</dbReference>
<gene>
    <name evidence="11" type="ORF">FPE_LOCUS3847</name>
</gene>
<dbReference type="PROSITE" id="PS50235">
    <property type="entry name" value="USP_3"/>
    <property type="match status" value="1"/>
</dbReference>
<comment type="catalytic activity">
    <reaction evidence="1 8">
        <text>Thiol-dependent hydrolysis of ester, thioester, amide, peptide and isopeptide bonds formed by the C-terminal Gly of ubiquitin (a 76-residue protein attached to proteins as an intracellular targeting signal).</text>
        <dbReference type="EC" id="3.4.19.12"/>
    </reaction>
</comment>
<keyword evidence="3 8" id="KW-0645">Protease</keyword>
<evidence type="ECO:0000256" key="3">
    <source>
        <dbReference type="ARBA" id="ARBA00022670"/>
    </source>
</evidence>
<dbReference type="InterPro" id="IPR038765">
    <property type="entry name" value="Papain-like_cys_pep_sf"/>
</dbReference>
<comment type="function">
    <text evidence="7 8">Recognizes and hydrolyzes the peptide bond at the C-terminal Gly of ubiquitin. Involved in the processing of poly-ubiquitin precursors as well as that of ubiquitinated proteins.</text>
</comment>
<evidence type="ECO:0000256" key="9">
    <source>
        <dbReference type="SAM" id="MobiDB-lite"/>
    </source>
</evidence>
<dbReference type="PROSITE" id="PS00973">
    <property type="entry name" value="USP_2"/>
    <property type="match status" value="1"/>
</dbReference>
<evidence type="ECO:0000256" key="7">
    <source>
        <dbReference type="ARBA" id="ARBA00037450"/>
    </source>
</evidence>
<feature type="domain" description="USP" evidence="10">
    <location>
        <begin position="136"/>
        <end position="442"/>
    </location>
</feature>
<evidence type="ECO:0000256" key="4">
    <source>
        <dbReference type="ARBA" id="ARBA00022786"/>
    </source>
</evidence>
<dbReference type="EC" id="3.4.19.12" evidence="8"/>
<evidence type="ECO:0000256" key="8">
    <source>
        <dbReference type="RuleBase" id="RU366025"/>
    </source>
</evidence>
<evidence type="ECO:0000259" key="10">
    <source>
        <dbReference type="PROSITE" id="PS50235"/>
    </source>
</evidence>
<reference evidence="11" key="1">
    <citation type="submission" date="2023-05" db="EMBL/GenBank/DDBJ databases">
        <authorList>
            <person name="Huff M."/>
        </authorList>
    </citation>
    <scope>NUCLEOTIDE SEQUENCE</scope>
</reference>
<dbReference type="PROSITE" id="PS00972">
    <property type="entry name" value="USP_1"/>
    <property type="match status" value="1"/>
</dbReference>
<dbReference type="GO" id="GO:0005634">
    <property type="term" value="C:nucleus"/>
    <property type="evidence" value="ECO:0007669"/>
    <property type="project" value="TreeGrafter"/>
</dbReference>
<keyword evidence="12" id="KW-1185">Reference proteome</keyword>
<feature type="compositionally biased region" description="Polar residues" evidence="9">
    <location>
        <begin position="575"/>
        <end position="587"/>
    </location>
</feature>
<dbReference type="GO" id="GO:0004843">
    <property type="term" value="F:cysteine-type deubiquitinase activity"/>
    <property type="evidence" value="ECO:0007669"/>
    <property type="project" value="UniProtKB-UniRule"/>
</dbReference>
<dbReference type="GO" id="GO:0005829">
    <property type="term" value="C:cytosol"/>
    <property type="evidence" value="ECO:0007669"/>
    <property type="project" value="TreeGrafter"/>
</dbReference>
<dbReference type="Gene3D" id="3.90.70.10">
    <property type="entry name" value="Cysteine proteinases"/>
    <property type="match status" value="1"/>
</dbReference>
<proteinExistence type="inferred from homology"/>
<evidence type="ECO:0000256" key="2">
    <source>
        <dbReference type="ARBA" id="ARBA00009085"/>
    </source>
</evidence>
<keyword evidence="4 8" id="KW-0833">Ubl conjugation pathway</keyword>
<evidence type="ECO:0000313" key="12">
    <source>
        <dbReference type="Proteomes" id="UP000834106"/>
    </source>
</evidence>
<name>A0AAD2DJ12_9LAMI</name>
<dbReference type="Pfam" id="PF00443">
    <property type="entry name" value="UCH"/>
    <property type="match status" value="1"/>
</dbReference>
<dbReference type="InterPro" id="IPR028889">
    <property type="entry name" value="USP"/>
</dbReference>
<evidence type="ECO:0000256" key="1">
    <source>
        <dbReference type="ARBA" id="ARBA00000707"/>
    </source>
</evidence>
<comment type="similarity">
    <text evidence="2 8">Belongs to the peptidase C19 family.</text>
</comment>
<dbReference type="SUPFAM" id="SSF54001">
    <property type="entry name" value="Cysteine proteinases"/>
    <property type="match status" value="1"/>
</dbReference>
<keyword evidence="5 8" id="KW-0378">Hydrolase</keyword>
<organism evidence="11 12">
    <name type="scientific">Fraxinus pennsylvanica</name>
    <dbReference type="NCBI Taxonomy" id="56036"/>
    <lineage>
        <taxon>Eukaryota</taxon>
        <taxon>Viridiplantae</taxon>
        <taxon>Streptophyta</taxon>
        <taxon>Embryophyta</taxon>
        <taxon>Tracheophyta</taxon>
        <taxon>Spermatophyta</taxon>
        <taxon>Magnoliopsida</taxon>
        <taxon>eudicotyledons</taxon>
        <taxon>Gunneridae</taxon>
        <taxon>Pentapetalae</taxon>
        <taxon>asterids</taxon>
        <taxon>lamiids</taxon>
        <taxon>Lamiales</taxon>
        <taxon>Oleaceae</taxon>
        <taxon>Oleeae</taxon>
        <taxon>Fraxinus</taxon>
    </lineage>
</organism>
<protein>
    <recommendedName>
        <fullName evidence="8">Ubiquitin carboxyl-terminal hydrolase</fullName>
        <ecNumber evidence="8">3.4.19.12</ecNumber>
    </recommendedName>
</protein>
<dbReference type="InterPro" id="IPR050164">
    <property type="entry name" value="Peptidase_C19"/>
</dbReference>
<dbReference type="PANTHER" id="PTHR24006:SF747">
    <property type="entry name" value="UBIQUITIN CARBOXYL-TERMINAL HYDROLASE 20"/>
    <property type="match status" value="1"/>
</dbReference>
<feature type="region of interest" description="Disordered" evidence="9">
    <location>
        <begin position="575"/>
        <end position="594"/>
    </location>
</feature>
<dbReference type="Proteomes" id="UP000834106">
    <property type="component" value="Chromosome 2"/>
</dbReference>
<evidence type="ECO:0000256" key="6">
    <source>
        <dbReference type="ARBA" id="ARBA00022807"/>
    </source>
</evidence>
<dbReference type="PANTHER" id="PTHR24006">
    <property type="entry name" value="UBIQUITIN CARBOXYL-TERMINAL HYDROLASE"/>
    <property type="match status" value="1"/>
</dbReference>
<keyword evidence="6 8" id="KW-0788">Thiol protease</keyword>
<accession>A0AAD2DJ12</accession>
<feature type="region of interest" description="Disordered" evidence="9">
    <location>
        <begin position="481"/>
        <end position="501"/>
    </location>
</feature>
<dbReference type="GO" id="GO:0006508">
    <property type="term" value="P:proteolysis"/>
    <property type="evidence" value="ECO:0007669"/>
    <property type="project" value="UniProtKB-KW"/>
</dbReference>
<evidence type="ECO:0000256" key="5">
    <source>
        <dbReference type="ARBA" id="ARBA00022801"/>
    </source>
</evidence>
<feature type="region of interest" description="Disordered" evidence="9">
    <location>
        <begin position="97"/>
        <end position="117"/>
    </location>
</feature>
<feature type="region of interest" description="Disordered" evidence="9">
    <location>
        <begin position="1"/>
        <end position="21"/>
    </location>
</feature>
<sequence>MENNSFEISPPNSLDSSKTLDGQTLASCSKLENSSTWGIEALQDDSDVRDAVFYTDEENEEKGCEIRDDGPSNLSPIAGPCSKNIDFDGEPLALNAKPSASDWGERHPQKTPVEIEPDPPVLTMLLEDVKPVILGGGLENLGNTCFMNAVLQCFIHTVPLLQGLFNSSHSTACHFNSEGFCVLCDLRELVELALISATGVVSPWKLVNNLSYFSSSFRRFQQEDAHEFLQCFLDRLESSENLKPNEAVSSRNDNFVKRVFGGRLVSKLKCCNCGHSSDTYEPSIDLSLEIGDADTLLIALQSFTKVEKIEDPETKFTCEECKEQVSVEKQLVLDHAPSIAAFHLKRFKSDGRYVEKIDKHVAFPLELDLLPFTCGDKTNAELKYELYAVVVHVGFTSTSGHFYCFIRVLPDMWCKFDDSKVIWVHEQFVLSQEAYILFYAKQGTAWFSNLIESQKRGSDSTILNTSPKSVLDNADIHASPLVQNNNGSDVHGSNDISDESLTEDCSEQKHSGVENMEIKDNRSKTIRDLPKESTSLPTVANNSSDVLSHEAHKVISSSSLQKVIIDVEVGAVGNNPNITPQTPQRCSSPEIHGEEQPDAGFSILRDHLRLVDGISCKRKLEKDLETNQACSFIRKSIPGARGQQLMATLNLRGSRSEGAVNKKRKRILSPNRGKSATTTHHRSIIAAKMRRLIGVAFRLR</sequence>
<evidence type="ECO:0000313" key="11">
    <source>
        <dbReference type="EMBL" id="CAI9756417.1"/>
    </source>
</evidence>
<dbReference type="GO" id="GO:0016579">
    <property type="term" value="P:protein deubiquitination"/>
    <property type="evidence" value="ECO:0007669"/>
    <property type="project" value="InterPro"/>
</dbReference>
<dbReference type="AlphaFoldDB" id="A0AAD2DJ12"/>
<dbReference type="InterPro" id="IPR001394">
    <property type="entry name" value="Peptidase_C19_UCH"/>
</dbReference>
<dbReference type="FunFam" id="3.90.70.10:FF:000116">
    <property type="entry name" value="Ubiquitin carboxyl-terminal hydrolase 20"/>
    <property type="match status" value="1"/>
</dbReference>
<dbReference type="EMBL" id="OU503037">
    <property type="protein sequence ID" value="CAI9756417.1"/>
    <property type="molecule type" value="Genomic_DNA"/>
</dbReference>